<name>A0ABR2K3I7_9EUKA</name>
<feature type="compositionally biased region" description="Low complexity" evidence="1">
    <location>
        <begin position="269"/>
        <end position="288"/>
    </location>
</feature>
<reference evidence="2 3" key="1">
    <citation type="submission" date="2024-04" db="EMBL/GenBank/DDBJ databases">
        <title>Tritrichomonas musculus Genome.</title>
        <authorList>
            <person name="Alves-Ferreira E."/>
            <person name="Grigg M."/>
            <person name="Lorenzi H."/>
            <person name="Galac M."/>
        </authorList>
    </citation>
    <scope>NUCLEOTIDE SEQUENCE [LARGE SCALE GENOMIC DNA]</scope>
    <source>
        <strain evidence="2 3">EAF2021</strain>
    </source>
</reference>
<dbReference type="EMBL" id="JAPFFF010000007">
    <property type="protein sequence ID" value="KAK8885649.1"/>
    <property type="molecule type" value="Genomic_DNA"/>
</dbReference>
<proteinExistence type="predicted"/>
<feature type="compositionally biased region" description="Basic residues" evidence="1">
    <location>
        <begin position="427"/>
        <end position="452"/>
    </location>
</feature>
<feature type="compositionally biased region" description="Basic and acidic residues" evidence="1">
    <location>
        <begin position="458"/>
        <end position="469"/>
    </location>
</feature>
<evidence type="ECO:0000256" key="1">
    <source>
        <dbReference type="SAM" id="MobiDB-lite"/>
    </source>
</evidence>
<evidence type="ECO:0000313" key="3">
    <source>
        <dbReference type="Proteomes" id="UP001470230"/>
    </source>
</evidence>
<sequence length="587" mass="65624">MNIVSNIYVRIITTAHHIITKDDINNYNEDFTGLLTFKNQENYQKFHEVGESIASILLQKKLGVFVMAYDTIAFCIRFHSNYSFSRINLRMISDSLRDIPSSSGDPIFMIGADDLAGGFGWKPVQPFQTEEEAEIFPIIDFKRICIYYAISKKHDSAKHTPQIFRSLSGKRDSLSNASDSKKINSNSQLKSETISQSLSEPYFLASQPLLNSSSNSNSVNSSESIPDSLRQHELNTEFDNQFESEFDSVSESLSHISGKHRSDSDNDESNSQSFFPSQNLQEQSQLSSIVKSPESKSINNSSCMNNSQKLETQKSSSKVSKNLFSIFDTSSNSSSNSNSPTPTVPPSIQAVESSKQSMKMVESDLLKDKNQTEDIPQPVFLKKMNFHPFNLFDHSTSSVTSTSTSTSTSMFASSSTSNAASPTLKISPHKSSRNTPPKRQKNNPKRLTKRSKSSNSKKSGEKAQNDKMIQKKLPLQINHVNKSSSFSEDKNESQKHRLKQQQLPVTIIPAKPIIKQKTESDSQKRLFQSKLPLVKNKKAHSNFSSDSFSDQSSNSSSFMSSSNPSKEKKSQNQLTLPLEPSKKSEKK</sequence>
<evidence type="ECO:0008006" key="4">
    <source>
        <dbReference type="Google" id="ProtNLM"/>
    </source>
</evidence>
<feature type="region of interest" description="Disordered" evidence="1">
    <location>
        <begin position="249"/>
        <end position="316"/>
    </location>
</feature>
<feature type="compositionally biased region" description="Low complexity" evidence="1">
    <location>
        <begin position="396"/>
        <end position="423"/>
    </location>
</feature>
<feature type="compositionally biased region" description="Polar residues" evidence="1">
    <location>
        <begin position="295"/>
        <end position="316"/>
    </location>
</feature>
<feature type="compositionally biased region" description="Low complexity" evidence="1">
    <location>
        <begin position="329"/>
        <end position="341"/>
    </location>
</feature>
<evidence type="ECO:0000313" key="2">
    <source>
        <dbReference type="EMBL" id="KAK8885649.1"/>
    </source>
</evidence>
<feature type="region of interest" description="Disordered" evidence="1">
    <location>
        <begin position="329"/>
        <end position="362"/>
    </location>
</feature>
<dbReference type="Proteomes" id="UP001470230">
    <property type="component" value="Unassembled WGS sequence"/>
</dbReference>
<organism evidence="2 3">
    <name type="scientific">Tritrichomonas musculus</name>
    <dbReference type="NCBI Taxonomy" id="1915356"/>
    <lineage>
        <taxon>Eukaryota</taxon>
        <taxon>Metamonada</taxon>
        <taxon>Parabasalia</taxon>
        <taxon>Tritrichomonadida</taxon>
        <taxon>Tritrichomonadidae</taxon>
        <taxon>Tritrichomonas</taxon>
    </lineage>
</organism>
<comment type="caution">
    <text evidence="2">The sequence shown here is derived from an EMBL/GenBank/DDBJ whole genome shotgun (WGS) entry which is preliminary data.</text>
</comment>
<protein>
    <recommendedName>
        <fullName evidence="4">TLDc domain-containing protein</fullName>
    </recommendedName>
</protein>
<gene>
    <name evidence="2" type="ORF">M9Y10_041101</name>
</gene>
<feature type="compositionally biased region" description="Low complexity" evidence="1">
    <location>
        <begin position="541"/>
        <end position="564"/>
    </location>
</feature>
<keyword evidence="3" id="KW-1185">Reference proteome</keyword>
<feature type="region of interest" description="Disordered" evidence="1">
    <location>
        <begin position="396"/>
        <end position="587"/>
    </location>
</feature>
<accession>A0ABR2K3I7</accession>